<sequence length="220" mass="25433">MSHLEGWWPADQSDLHWTRAPSVLSLDRYCGTFSVVVVHLRNGFDYGLYSVKQKSFDSQLINSQRQLRDLVDVRENNDQLRNELIQMKSLLENIRTKPINMYTAACEQTMGPRTANLEPRPSLRQPTNYNAFGKNNTSSDRYQKPKQRASLPMVTVSKNTMATYPTKVSLKQLEHVANRRRQSRETSLPPLKEIARRATDGTLRNWKPPSYSKNYKTNTT</sequence>
<feature type="coiled-coil region" evidence="1">
    <location>
        <begin position="63"/>
        <end position="97"/>
    </location>
</feature>
<evidence type="ECO:0000256" key="2">
    <source>
        <dbReference type="SAM" id="MobiDB-lite"/>
    </source>
</evidence>
<dbReference type="Proteomes" id="UP000230066">
    <property type="component" value="Unassembled WGS sequence"/>
</dbReference>
<name>A0A4E0RJZ5_FASHE</name>
<evidence type="ECO:0000256" key="1">
    <source>
        <dbReference type="SAM" id="Coils"/>
    </source>
</evidence>
<gene>
    <name evidence="3" type="ORF">D915_001506</name>
</gene>
<feature type="region of interest" description="Disordered" evidence="2">
    <location>
        <begin position="112"/>
        <end position="150"/>
    </location>
</feature>
<accession>A0A4E0RJZ5</accession>
<evidence type="ECO:0000313" key="3">
    <source>
        <dbReference type="EMBL" id="THD27713.1"/>
    </source>
</evidence>
<feature type="region of interest" description="Disordered" evidence="2">
    <location>
        <begin position="176"/>
        <end position="220"/>
    </location>
</feature>
<evidence type="ECO:0000313" key="4">
    <source>
        <dbReference type="Proteomes" id="UP000230066"/>
    </source>
</evidence>
<comment type="caution">
    <text evidence="3">The sequence shown here is derived from an EMBL/GenBank/DDBJ whole genome shotgun (WGS) entry which is preliminary data.</text>
</comment>
<keyword evidence="4" id="KW-1185">Reference proteome</keyword>
<feature type="compositionally biased region" description="Polar residues" evidence="2">
    <location>
        <begin position="211"/>
        <end position="220"/>
    </location>
</feature>
<dbReference type="EMBL" id="JXXN02000344">
    <property type="protein sequence ID" value="THD27713.1"/>
    <property type="molecule type" value="Genomic_DNA"/>
</dbReference>
<reference evidence="3" key="1">
    <citation type="submission" date="2019-03" db="EMBL/GenBank/DDBJ databases">
        <title>Improved annotation for the trematode Fasciola hepatica.</title>
        <authorList>
            <person name="Choi Y.-J."/>
            <person name="Martin J."/>
            <person name="Mitreva M."/>
        </authorList>
    </citation>
    <scope>NUCLEOTIDE SEQUENCE [LARGE SCALE GENOMIC DNA]</scope>
</reference>
<organism evidence="3 4">
    <name type="scientific">Fasciola hepatica</name>
    <name type="common">Liver fluke</name>
    <dbReference type="NCBI Taxonomy" id="6192"/>
    <lineage>
        <taxon>Eukaryota</taxon>
        <taxon>Metazoa</taxon>
        <taxon>Spiralia</taxon>
        <taxon>Lophotrochozoa</taxon>
        <taxon>Platyhelminthes</taxon>
        <taxon>Trematoda</taxon>
        <taxon>Digenea</taxon>
        <taxon>Plagiorchiida</taxon>
        <taxon>Echinostomata</taxon>
        <taxon>Echinostomatoidea</taxon>
        <taxon>Fasciolidae</taxon>
        <taxon>Fasciola</taxon>
    </lineage>
</organism>
<dbReference type="AlphaFoldDB" id="A0A4E0RJZ5"/>
<keyword evidence="1" id="KW-0175">Coiled coil</keyword>
<proteinExistence type="predicted"/>
<feature type="compositionally biased region" description="Polar residues" evidence="2">
    <location>
        <begin position="124"/>
        <end position="140"/>
    </location>
</feature>
<protein>
    <submittedName>
        <fullName evidence="3">Uncharacterized protein</fullName>
    </submittedName>
</protein>